<accession>A0ABP0J8Y8</accession>
<proteinExistence type="predicted"/>
<dbReference type="EMBL" id="CAXAMM010006361">
    <property type="protein sequence ID" value="CAK9010804.1"/>
    <property type="molecule type" value="Genomic_DNA"/>
</dbReference>
<comment type="caution">
    <text evidence="1">The sequence shown here is derived from an EMBL/GenBank/DDBJ whole genome shotgun (WGS) entry which is preliminary data.</text>
</comment>
<evidence type="ECO:0000313" key="2">
    <source>
        <dbReference type="Proteomes" id="UP001642464"/>
    </source>
</evidence>
<dbReference type="Proteomes" id="UP001642464">
    <property type="component" value="Unassembled WGS sequence"/>
</dbReference>
<sequence>MMTAGQISLGLLTQTRLVEIGLHLRVLPTLEVREFTVRTAEWIRVSFTQPFSRDPVVVVAPTKGKGPAAIRVRKITTTGFSAIIAKPPKSGKVEPGQSDESMQVSYLAVLPGVHELNGVWMEAGRTNTKDVKFGKKCSPAGLKQDPWGEIEETRFEHTFTRPPALLTTIQTVNNEKGLPSNSRPWLTVAVQRVNEDSTKVALERSETTEYGKVDEREKVGWIAIEQGIHTLLGST</sequence>
<name>A0ABP0J8Y8_9DINO</name>
<evidence type="ECO:0000313" key="1">
    <source>
        <dbReference type="EMBL" id="CAK9010804.1"/>
    </source>
</evidence>
<reference evidence="1 2" key="1">
    <citation type="submission" date="2024-02" db="EMBL/GenBank/DDBJ databases">
        <authorList>
            <person name="Chen Y."/>
            <person name="Shah S."/>
            <person name="Dougan E. K."/>
            <person name="Thang M."/>
            <person name="Chan C."/>
        </authorList>
    </citation>
    <scope>NUCLEOTIDE SEQUENCE [LARGE SCALE GENOMIC DNA]</scope>
</reference>
<keyword evidence="2" id="KW-1185">Reference proteome</keyword>
<feature type="non-terminal residue" evidence="1">
    <location>
        <position position="235"/>
    </location>
</feature>
<protein>
    <submittedName>
        <fullName evidence="1">Uncharacterized protein</fullName>
    </submittedName>
</protein>
<organism evidence="1 2">
    <name type="scientific">Durusdinium trenchii</name>
    <dbReference type="NCBI Taxonomy" id="1381693"/>
    <lineage>
        <taxon>Eukaryota</taxon>
        <taxon>Sar</taxon>
        <taxon>Alveolata</taxon>
        <taxon>Dinophyceae</taxon>
        <taxon>Suessiales</taxon>
        <taxon>Symbiodiniaceae</taxon>
        <taxon>Durusdinium</taxon>
    </lineage>
</organism>
<gene>
    <name evidence="1" type="ORF">SCF082_LOCUS10827</name>
</gene>